<dbReference type="PANTHER" id="PTHR40031">
    <property type="entry name" value="HYPOTHETICAL MEMBRANE SPANNING PROTEIN"/>
    <property type="match status" value="1"/>
</dbReference>
<dbReference type="InterPro" id="IPR007404">
    <property type="entry name" value="YdjM-like"/>
</dbReference>
<accession>A0ABU2Y1F7</accession>
<protein>
    <submittedName>
        <fullName evidence="2">Metal-dependent hydrolase</fullName>
    </submittedName>
</protein>
<dbReference type="EMBL" id="JAVRHV010000001">
    <property type="protein sequence ID" value="MDT0551990.1"/>
    <property type="molecule type" value="Genomic_DNA"/>
</dbReference>
<feature type="transmembrane region" description="Helical" evidence="1">
    <location>
        <begin position="162"/>
        <end position="181"/>
    </location>
</feature>
<feature type="transmembrane region" description="Helical" evidence="1">
    <location>
        <begin position="90"/>
        <end position="111"/>
    </location>
</feature>
<evidence type="ECO:0000313" key="3">
    <source>
        <dbReference type="Proteomes" id="UP001252186"/>
    </source>
</evidence>
<keyword evidence="1" id="KW-0472">Membrane</keyword>
<dbReference type="PANTHER" id="PTHR40031:SF1">
    <property type="entry name" value="MEMBRANE-BOUND METAL-DEPENDENT HYDROLASE"/>
    <property type="match status" value="1"/>
</dbReference>
<dbReference type="GO" id="GO:0016787">
    <property type="term" value="F:hydrolase activity"/>
    <property type="evidence" value="ECO:0007669"/>
    <property type="project" value="UniProtKB-KW"/>
</dbReference>
<evidence type="ECO:0000313" key="2">
    <source>
        <dbReference type="EMBL" id="MDT0551990.1"/>
    </source>
</evidence>
<keyword evidence="2" id="KW-0378">Hydrolase</keyword>
<dbReference type="Pfam" id="PF04307">
    <property type="entry name" value="YdjM"/>
    <property type="match status" value="1"/>
</dbReference>
<dbReference type="Proteomes" id="UP001252186">
    <property type="component" value="Unassembled WGS sequence"/>
</dbReference>
<dbReference type="InterPro" id="IPR053170">
    <property type="entry name" value="Transcription_regulator"/>
</dbReference>
<keyword evidence="1" id="KW-0812">Transmembrane</keyword>
<sequence length="333" mass="38547">MDSLTQIVLGAAVGEAVLGKRVGNKALLYGAIAGTIPDLDVILGNFTDTITIIEWHRGFSHSIIFSVLMAPILGWLVNQFERKLNLGWKPWAALFFWGLLTHALLDAFTTWGTQLFWPFNARIAFNSIFVIDPLYTLPFLTCTILVLFYKRTSPKRQSINRFGLKISTLYLISTLFIKYLATEQFKKALDDQNVQYTKISTRPAPFNTILWNANIDTPDGYLIADYSFLNTQPIQFKHFPKNRVFSNEMLKYPDVNRMIEISQGWYILEQKENEWIFNDLRFGTMPKKDGTTVFTFSYILKQENNRIIATETPKDEADFKFLMSNLWKRMQGR</sequence>
<evidence type="ECO:0000256" key="1">
    <source>
        <dbReference type="SAM" id="Phobius"/>
    </source>
</evidence>
<dbReference type="RefSeq" id="WP_311591812.1">
    <property type="nucleotide sequence ID" value="NZ_JAVRHV010000001.1"/>
</dbReference>
<reference evidence="2 3" key="1">
    <citation type="submission" date="2023-09" db="EMBL/GenBank/DDBJ databases">
        <authorList>
            <person name="Rey-Velasco X."/>
        </authorList>
    </citation>
    <scope>NUCLEOTIDE SEQUENCE [LARGE SCALE GENOMIC DNA]</scope>
    <source>
        <strain evidence="2 3">P050</strain>
    </source>
</reference>
<feature type="transmembrane region" description="Helical" evidence="1">
    <location>
        <begin position="59"/>
        <end position="78"/>
    </location>
</feature>
<comment type="caution">
    <text evidence="2">The sequence shown here is derived from an EMBL/GenBank/DDBJ whole genome shotgun (WGS) entry which is preliminary data.</text>
</comment>
<gene>
    <name evidence="2" type="ORF">RM519_01910</name>
</gene>
<keyword evidence="3" id="KW-1185">Reference proteome</keyword>
<feature type="transmembrane region" description="Helical" evidence="1">
    <location>
        <begin position="123"/>
        <end position="150"/>
    </location>
</feature>
<organism evidence="2 3">
    <name type="scientific">Urechidicola vernalis</name>
    <dbReference type="NCBI Taxonomy" id="3075600"/>
    <lineage>
        <taxon>Bacteria</taxon>
        <taxon>Pseudomonadati</taxon>
        <taxon>Bacteroidota</taxon>
        <taxon>Flavobacteriia</taxon>
        <taxon>Flavobacteriales</taxon>
        <taxon>Flavobacteriaceae</taxon>
        <taxon>Urechidicola</taxon>
    </lineage>
</organism>
<keyword evidence="1" id="KW-1133">Transmembrane helix</keyword>
<name>A0ABU2Y1F7_9FLAO</name>
<proteinExistence type="predicted"/>